<dbReference type="InParanoid" id="A0A078A509"/>
<evidence type="ECO:0000313" key="2">
    <source>
        <dbReference type="Proteomes" id="UP000039865"/>
    </source>
</evidence>
<dbReference type="EMBL" id="CCKQ01005428">
    <property type="protein sequence ID" value="CDW76660.1"/>
    <property type="molecule type" value="Genomic_DNA"/>
</dbReference>
<organism evidence="1 2">
    <name type="scientific">Stylonychia lemnae</name>
    <name type="common">Ciliate</name>
    <dbReference type="NCBI Taxonomy" id="5949"/>
    <lineage>
        <taxon>Eukaryota</taxon>
        <taxon>Sar</taxon>
        <taxon>Alveolata</taxon>
        <taxon>Ciliophora</taxon>
        <taxon>Intramacronucleata</taxon>
        <taxon>Spirotrichea</taxon>
        <taxon>Stichotrichia</taxon>
        <taxon>Sporadotrichida</taxon>
        <taxon>Oxytrichidae</taxon>
        <taxon>Stylonychinae</taxon>
        <taxon>Stylonychia</taxon>
    </lineage>
</organism>
<dbReference type="Proteomes" id="UP000039865">
    <property type="component" value="Unassembled WGS sequence"/>
</dbReference>
<reference evidence="1 2" key="1">
    <citation type="submission" date="2014-06" db="EMBL/GenBank/DDBJ databases">
        <authorList>
            <person name="Swart Estienne"/>
        </authorList>
    </citation>
    <scope>NUCLEOTIDE SEQUENCE [LARGE SCALE GENOMIC DNA]</scope>
    <source>
        <strain evidence="1 2">130c</strain>
    </source>
</reference>
<name>A0A078A509_STYLE</name>
<dbReference type="AlphaFoldDB" id="A0A078A509"/>
<accession>A0A078A509</accession>
<proteinExistence type="predicted"/>
<keyword evidence="2" id="KW-1185">Reference proteome</keyword>
<gene>
    <name evidence="1" type="primary">Contig7144.g7647</name>
    <name evidence="1" type="ORF">STYLEM_5621</name>
</gene>
<evidence type="ECO:0000313" key="1">
    <source>
        <dbReference type="EMBL" id="CDW76660.1"/>
    </source>
</evidence>
<protein>
    <submittedName>
        <fullName evidence="1">Uncharacterized protein</fullName>
    </submittedName>
</protein>
<sequence length="68" mass="8079">MFFLTLGYNLKFWSEFSIVMNGTEKDEQDEDYFYSWQIRNEFSGQLKIIESKINNQIGHQQSKSTSSN</sequence>